<reference evidence="6" key="1">
    <citation type="submission" date="2013-07" db="EMBL/GenBank/DDBJ databases">
        <title>The genome of Eucalyptus grandis.</title>
        <authorList>
            <person name="Schmutz J."/>
            <person name="Hayes R."/>
            <person name="Myburg A."/>
            <person name="Tuskan G."/>
            <person name="Grattapaglia D."/>
            <person name="Rokhsar D.S."/>
        </authorList>
    </citation>
    <scope>NUCLEOTIDE SEQUENCE</scope>
    <source>
        <tissue evidence="6">Leaf extractions</tissue>
    </source>
</reference>
<dbReference type="GO" id="GO:0005509">
    <property type="term" value="F:calcium ion binding"/>
    <property type="evidence" value="ECO:0000318"/>
    <property type="project" value="GO_Central"/>
</dbReference>
<keyword evidence="1" id="KW-0479">Metal-binding</keyword>
<evidence type="ECO:0000256" key="1">
    <source>
        <dbReference type="ARBA" id="ARBA00022723"/>
    </source>
</evidence>
<dbReference type="Gramene" id="KCW48847">
    <property type="protein sequence ID" value="KCW48847"/>
    <property type="gene ID" value="EUGRSUZ_K02482"/>
</dbReference>
<dbReference type="EMBL" id="KK198763">
    <property type="protein sequence ID" value="KCW48847.1"/>
    <property type="molecule type" value="Genomic_DNA"/>
</dbReference>
<evidence type="ECO:0000256" key="3">
    <source>
        <dbReference type="ARBA" id="ARBA00022837"/>
    </source>
</evidence>
<dbReference type="SMART" id="SM00054">
    <property type="entry name" value="EFh"/>
    <property type="match status" value="2"/>
</dbReference>
<dbReference type="PROSITE" id="PS00018">
    <property type="entry name" value="EF_HAND_1"/>
    <property type="match status" value="2"/>
</dbReference>
<dbReference type="FunCoup" id="A0A059A3Z4">
    <property type="interactions" value="59"/>
</dbReference>
<evidence type="ECO:0000259" key="5">
    <source>
        <dbReference type="PROSITE" id="PS50222"/>
    </source>
</evidence>
<dbReference type="eggNOG" id="KOG0027">
    <property type="taxonomic scope" value="Eukaryota"/>
</dbReference>
<dbReference type="InterPro" id="IPR039647">
    <property type="entry name" value="EF_hand_pair_protein_CML-like"/>
</dbReference>
<dbReference type="Gene3D" id="1.10.238.10">
    <property type="entry name" value="EF-hand"/>
    <property type="match status" value="1"/>
</dbReference>
<proteinExistence type="predicted"/>
<gene>
    <name evidence="6" type="ORF">EUGRSUZ_K02482</name>
</gene>
<dbReference type="GO" id="GO:0043226">
    <property type="term" value="C:organelle"/>
    <property type="evidence" value="ECO:0007669"/>
    <property type="project" value="UniProtKB-ARBA"/>
</dbReference>
<dbReference type="STRING" id="71139.A0A059A3Z4"/>
<dbReference type="InterPro" id="IPR018247">
    <property type="entry name" value="EF_Hand_1_Ca_BS"/>
</dbReference>
<feature type="domain" description="EF-hand" evidence="5">
    <location>
        <begin position="134"/>
        <end position="169"/>
    </location>
</feature>
<name>A0A059A3Z4_EUCGR</name>
<evidence type="ECO:0000313" key="6">
    <source>
        <dbReference type="EMBL" id="KCW48847.1"/>
    </source>
</evidence>
<keyword evidence="4" id="KW-0812">Transmembrane</keyword>
<dbReference type="AlphaFoldDB" id="A0A059A3Z4"/>
<evidence type="ECO:0000256" key="2">
    <source>
        <dbReference type="ARBA" id="ARBA00022737"/>
    </source>
</evidence>
<keyword evidence="4" id="KW-0472">Membrane</keyword>
<dbReference type="InterPro" id="IPR002048">
    <property type="entry name" value="EF_hand_dom"/>
</dbReference>
<dbReference type="CDD" id="cd00051">
    <property type="entry name" value="EFh"/>
    <property type="match status" value="1"/>
</dbReference>
<dbReference type="PROSITE" id="PS50222">
    <property type="entry name" value="EF_HAND_2"/>
    <property type="match status" value="2"/>
</dbReference>
<keyword evidence="3" id="KW-0106">Calcium</keyword>
<feature type="domain" description="EF-hand" evidence="5">
    <location>
        <begin position="171"/>
        <end position="206"/>
    </location>
</feature>
<dbReference type="PANTHER" id="PTHR10891">
    <property type="entry name" value="EF-HAND CALCIUM-BINDING DOMAIN CONTAINING PROTEIN"/>
    <property type="match status" value="1"/>
</dbReference>
<dbReference type="InterPro" id="IPR011992">
    <property type="entry name" value="EF-hand-dom_pair"/>
</dbReference>
<organism evidence="6">
    <name type="scientific">Eucalyptus grandis</name>
    <name type="common">Flooded gum</name>
    <dbReference type="NCBI Taxonomy" id="71139"/>
    <lineage>
        <taxon>Eukaryota</taxon>
        <taxon>Viridiplantae</taxon>
        <taxon>Streptophyta</taxon>
        <taxon>Embryophyta</taxon>
        <taxon>Tracheophyta</taxon>
        <taxon>Spermatophyta</taxon>
        <taxon>Magnoliopsida</taxon>
        <taxon>eudicotyledons</taxon>
        <taxon>Gunneridae</taxon>
        <taxon>Pentapetalae</taxon>
        <taxon>rosids</taxon>
        <taxon>malvids</taxon>
        <taxon>Myrtales</taxon>
        <taxon>Myrtaceae</taxon>
        <taxon>Myrtoideae</taxon>
        <taxon>Eucalypteae</taxon>
        <taxon>Eucalyptus</taxon>
    </lineage>
</organism>
<accession>A0A059A3Z4</accession>
<dbReference type="OrthoDB" id="26525at2759"/>
<dbReference type="InParanoid" id="A0A059A3Z4"/>
<dbReference type="KEGG" id="egr:104427715"/>
<evidence type="ECO:0000256" key="4">
    <source>
        <dbReference type="SAM" id="Phobius"/>
    </source>
</evidence>
<keyword evidence="4" id="KW-1133">Transmembrane helix</keyword>
<keyword evidence="2" id="KW-0677">Repeat</keyword>
<feature type="transmembrane region" description="Helical" evidence="4">
    <location>
        <begin position="12"/>
        <end position="36"/>
    </location>
</feature>
<dbReference type="SUPFAM" id="SSF47473">
    <property type="entry name" value="EF-hand"/>
    <property type="match status" value="1"/>
</dbReference>
<sequence>MEQPLGIKSVTVLSVVAMIIAIVPLDSIILLLNVLYSDFRLLVKTLRDVYSLVSKFFSYGKNQNAEIPARRSPAPPIRVSCETVDNMELSRPEVETVMAKLGIFGNLRCDDDRDEVQERIGVREIAALFEEEGPSLEEVKEAFYVFDGNCDGYIDAGELGDVLRKLGLVQLCEVDCRSFIQAFDDNGDGLIDFREFKKLVEKSFSQ</sequence>
<dbReference type="FunFam" id="1.10.238.10:FF:000178">
    <property type="entry name" value="Calmodulin-2 A"/>
    <property type="match status" value="1"/>
</dbReference>
<protein>
    <recommendedName>
        <fullName evidence="5">EF-hand domain-containing protein</fullName>
    </recommendedName>
</protein>
<dbReference type="Pfam" id="PF13499">
    <property type="entry name" value="EF-hand_7"/>
    <property type="match status" value="1"/>
</dbReference>